<feature type="domain" description="Glucosamine/galactosamine-6-phosphate isomerase" evidence="3">
    <location>
        <begin position="12"/>
        <end position="223"/>
    </location>
</feature>
<dbReference type="InterPro" id="IPR006148">
    <property type="entry name" value="Glc/Gal-6P_isomerase"/>
</dbReference>
<accession>A0A1I1AVQ7</accession>
<dbReference type="PANTHER" id="PTHR11280">
    <property type="entry name" value="GLUCOSAMINE-6-PHOSPHATE ISOMERASE"/>
    <property type="match status" value="1"/>
</dbReference>
<evidence type="ECO:0000313" key="4">
    <source>
        <dbReference type="EMBL" id="SFB41967.1"/>
    </source>
</evidence>
<keyword evidence="1" id="KW-0378">Hydrolase</keyword>
<dbReference type="GO" id="GO:0006043">
    <property type="term" value="P:glucosamine catabolic process"/>
    <property type="evidence" value="ECO:0007669"/>
    <property type="project" value="TreeGrafter"/>
</dbReference>
<name>A0A1I1AVQ7_9CLOT</name>
<dbReference type="PANTHER" id="PTHR11280:SF5">
    <property type="entry name" value="GLUCOSAMINE-6-PHOSPHATE ISOMERASE"/>
    <property type="match status" value="1"/>
</dbReference>
<evidence type="ECO:0000259" key="3">
    <source>
        <dbReference type="Pfam" id="PF01182"/>
    </source>
</evidence>
<dbReference type="GO" id="GO:0004342">
    <property type="term" value="F:glucosamine-6-phosphate deaminase activity"/>
    <property type="evidence" value="ECO:0007669"/>
    <property type="project" value="InterPro"/>
</dbReference>
<sequence>MKINIYENYELMSKRVSEYIIDTVKKNPESLLCLAGGDTPLKTYEYLVEAHNNKEVNFSKCKFVGLDEWVGLAKETKGSCVEMLNKHLYGKLDLREDQVCFFDGLASDLENECKKVDKFIFDNKGIDLILLGLGMNGHLGFNEPNIDPDLYCTVVELDEVTTTVGEKYFNKNIELKKGITIGMKHIFNSNIKIIMANGERKADIVKKVVENKKTREIPASLLIDEKSLDIFLDFGAASELKK</sequence>
<keyword evidence="2" id="KW-0119">Carbohydrate metabolism</keyword>
<dbReference type="GO" id="GO:0005737">
    <property type="term" value="C:cytoplasm"/>
    <property type="evidence" value="ECO:0007669"/>
    <property type="project" value="TreeGrafter"/>
</dbReference>
<dbReference type="Gene3D" id="3.40.50.1360">
    <property type="match status" value="1"/>
</dbReference>
<dbReference type="GO" id="GO:0005975">
    <property type="term" value="P:carbohydrate metabolic process"/>
    <property type="evidence" value="ECO:0007669"/>
    <property type="project" value="InterPro"/>
</dbReference>
<dbReference type="GO" id="GO:0006046">
    <property type="term" value="P:N-acetylglucosamine catabolic process"/>
    <property type="evidence" value="ECO:0007669"/>
    <property type="project" value="TreeGrafter"/>
</dbReference>
<proteinExistence type="predicted"/>
<dbReference type="CDD" id="cd01399">
    <property type="entry name" value="GlcN6P_deaminase"/>
    <property type="match status" value="1"/>
</dbReference>
<keyword evidence="5" id="KW-1185">Reference proteome</keyword>
<dbReference type="RefSeq" id="WP_090042985.1">
    <property type="nucleotide sequence ID" value="NZ_FOKI01000048.1"/>
</dbReference>
<dbReference type="OrthoDB" id="9791139at2"/>
<keyword evidence="4" id="KW-0413">Isomerase</keyword>
<dbReference type="Pfam" id="PF01182">
    <property type="entry name" value="Glucosamine_iso"/>
    <property type="match status" value="1"/>
</dbReference>
<protein>
    <submittedName>
        <fullName evidence="4">Glucosamine-6-phosphate isomerase</fullName>
    </submittedName>
</protein>
<gene>
    <name evidence="4" type="ORF">SAMN04488528_104821</name>
</gene>
<dbReference type="InterPro" id="IPR037171">
    <property type="entry name" value="NagB/RpiA_transferase-like"/>
</dbReference>
<dbReference type="AlphaFoldDB" id="A0A1I1AVQ7"/>
<organism evidence="4 5">
    <name type="scientific">Clostridium frigidicarnis</name>
    <dbReference type="NCBI Taxonomy" id="84698"/>
    <lineage>
        <taxon>Bacteria</taxon>
        <taxon>Bacillati</taxon>
        <taxon>Bacillota</taxon>
        <taxon>Clostridia</taxon>
        <taxon>Eubacteriales</taxon>
        <taxon>Clostridiaceae</taxon>
        <taxon>Clostridium</taxon>
    </lineage>
</organism>
<reference evidence="4 5" key="1">
    <citation type="submission" date="2016-10" db="EMBL/GenBank/DDBJ databases">
        <authorList>
            <person name="de Groot N.N."/>
        </authorList>
    </citation>
    <scope>NUCLEOTIDE SEQUENCE [LARGE SCALE GENOMIC DNA]</scope>
    <source>
        <strain evidence="4 5">DSM 12271</strain>
    </source>
</reference>
<dbReference type="EMBL" id="FOKI01000048">
    <property type="protein sequence ID" value="SFB41967.1"/>
    <property type="molecule type" value="Genomic_DNA"/>
</dbReference>
<dbReference type="SUPFAM" id="SSF100950">
    <property type="entry name" value="NagB/RpiA/CoA transferase-like"/>
    <property type="match status" value="1"/>
</dbReference>
<dbReference type="InterPro" id="IPR004547">
    <property type="entry name" value="Glucosamine6P_isomerase"/>
</dbReference>
<evidence type="ECO:0000313" key="5">
    <source>
        <dbReference type="Proteomes" id="UP000198619"/>
    </source>
</evidence>
<dbReference type="GO" id="GO:0016853">
    <property type="term" value="F:isomerase activity"/>
    <property type="evidence" value="ECO:0007669"/>
    <property type="project" value="UniProtKB-KW"/>
</dbReference>
<dbReference type="STRING" id="84698.SAMN04488528_104821"/>
<dbReference type="Proteomes" id="UP000198619">
    <property type="component" value="Unassembled WGS sequence"/>
</dbReference>
<dbReference type="GO" id="GO:0019262">
    <property type="term" value="P:N-acetylneuraminate catabolic process"/>
    <property type="evidence" value="ECO:0007669"/>
    <property type="project" value="TreeGrafter"/>
</dbReference>
<evidence type="ECO:0000256" key="2">
    <source>
        <dbReference type="ARBA" id="ARBA00023277"/>
    </source>
</evidence>
<evidence type="ECO:0000256" key="1">
    <source>
        <dbReference type="ARBA" id="ARBA00022801"/>
    </source>
</evidence>
<dbReference type="GO" id="GO:0042802">
    <property type="term" value="F:identical protein binding"/>
    <property type="evidence" value="ECO:0007669"/>
    <property type="project" value="TreeGrafter"/>
</dbReference>